<evidence type="ECO:0000313" key="3">
    <source>
        <dbReference type="EMBL" id="NYF42342.1"/>
    </source>
</evidence>
<keyword evidence="1" id="KW-0472">Membrane</keyword>
<reference evidence="3 4" key="1">
    <citation type="submission" date="2020-07" db="EMBL/GenBank/DDBJ databases">
        <title>Sequencing the genomes of 1000 actinobacteria strains.</title>
        <authorList>
            <person name="Klenk H.-P."/>
        </authorList>
    </citation>
    <scope>NUCLEOTIDE SEQUENCE [LARGE SCALE GENOMIC DNA]</scope>
    <source>
        <strain evidence="3 4">DSM 45763</strain>
    </source>
</reference>
<name>A0A852UY41_9ACTN</name>
<dbReference type="Pfam" id="PF19803">
    <property type="entry name" value="DUF6286"/>
    <property type="match status" value="1"/>
</dbReference>
<accession>A0A852UY41</accession>
<evidence type="ECO:0000259" key="2">
    <source>
        <dbReference type="Pfam" id="PF19803"/>
    </source>
</evidence>
<protein>
    <recommendedName>
        <fullName evidence="2">DUF6286 domain-containing protein</fullName>
    </recommendedName>
</protein>
<gene>
    <name evidence="3" type="ORF">HDA43_004543</name>
</gene>
<comment type="caution">
    <text evidence="3">The sequence shown here is derived from an EMBL/GenBank/DDBJ whole genome shotgun (WGS) entry which is preliminary data.</text>
</comment>
<evidence type="ECO:0000256" key="1">
    <source>
        <dbReference type="SAM" id="Phobius"/>
    </source>
</evidence>
<dbReference type="AlphaFoldDB" id="A0A852UY41"/>
<dbReference type="Proteomes" id="UP000576393">
    <property type="component" value="Unassembled WGS sequence"/>
</dbReference>
<keyword evidence="4" id="KW-1185">Reference proteome</keyword>
<dbReference type="InterPro" id="IPR046253">
    <property type="entry name" value="DUF6286"/>
</dbReference>
<evidence type="ECO:0000313" key="4">
    <source>
        <dbReference type="Proteomes" id="UP000576393"/>
    </source>
</evidence>
<dbReference type="RefSeq" id="WP_179824864.1">
    <property type="nucleotide sequence ID" value="NZ_JACCCO010000002.1"/>
</dbReference>
<dbReference type="EMBL" id="JACCCO010000002">
    <property type="protein sequence ID" value="NYF42342.1"/>
    <property type="molecule type" value="Genomic_DNA"/>
</dbReference>
<organism evidence="3 4">
    <name type="scientific">Streptosporangium sandarakinum</name>
    <dbReference type="NCBI Taxonomy" id="1260955"/>
    <lineage>
        <taxon>Bacteria</taxon>
        <taxon>Bacillati</taxon>
        <taxon>Actinomycetota</taxon>
        <taxon>Actinomycetes</taxon>
        <taxon>Streptosporangiales</taxon>
        <taxon>Streptosporangiaceae</taxon>
        <taxon>Streptosporangium</taxon>
    </lineage>
</organism>
<feature type="domain" description="DUF6286" evidence="2">
    <location>
        <begin position="52"/>
        <end position="156"/>
    </location>
</feature>
<feature type="transmembrane region" description="Helical" evidence="1">
    <location>
        <begin position="42"/>
        <end position="63"/>
    </location>
</feature>
<keyword evidence="1" id="KW-0812">Transmembrane</keyword>
<sequence>MLAVGGLVATEVISTLLGSPVRVVPYDRMFAWAASTPWRSPQALGAATLLTALGLLLVLSALIPGRTRTVPVRTGDPDLIVGMRPRGFTGALAHAANRVPGVEHARVRLVGRTARVTARTTLRDTSGLPEAVRQAVHARIEELSPVHDHPVSVRLRGR</sequence>
<proteinExistence type="predicted"/>
<keyword evidence="1" id="KW-1133">Transmembrane helix</keyword>